<accession>A0ABS5K1J3</accession>
<sequence>MKKYYKLTGFFFIILGLVSIILLSAKGFHFYEFENESITLLVFPAIAFPAIGIRLLKKNK</sequence>
<keyword evidence="1" id="KW-0812">Transmembrane</keyword>
<organism evidence="2 3">
    <name type="scientific">Carboxylicivirga linearis</name>
    <dbReference type="NCBI Taxonomy" id="1628157"/>
    <lineage>
        <taxon>Bacteria</taxon>
        <taxon>Pseudomonadati</taxon>
        <taxon>Bacteroidota</taxon>
        <taxon>Bacteroidia</taxon>
        <taxon>Marinilabiliales</taxon>
        <taxon>Marinilabiliaceae</taxon>
        <taxon>Carboxylicivirga</taxon>
    </lineage>
</organism>
<evidence type="ECO:0000256" key="1">
    <source>
        <dbReference type="SAM" id="Phobius"/>
    </source>
</evidence>
<evidence type="ECO:0008006" key="4">
    <source>
        <dbReference type="Google" id="ProtNLM"/>
    </source>
</evidence>
<keyword evidence="1" id="KW-1133">Transmembrane helix</keyword>
<evidence type="ECO:0000313" key="3">
    <source>
        <dbReference type="Proteomes" id="UP000708576"/>
    </source>
</evidence>
<dbReference type="RefSeq" id="WP_212220016.1">
    <property type="nucleotide sequence ID" value="NZ_JAGUCO010000035.1"/>
</dbReference>
<keyword evidence="3" id="KW-1185">Reference proteome</keyword>
<evidence type="ECO:0000313" key="2">
    <source>
        <dbReference type="EMBL" id="MBS2101028.1"/>
    </source>
</evidence>
<name>A0ABS5K1J3_9BACT</name>
<reference evidence="2 3" key="1">
    <citation type="journal article" date="2015" name="Int. J. Syst. Evol. Microbiol.">
        <title>Carboxylicivirga linearis sp. nov., isolated from a sea cucumber culture pond.</title>
        <authorList>
            <person name="Wang F.Q."/>
            <person name="Zhou Y.X."/>
            <person name="Lin X.Z."/>
            <person name="Chen G.J."/>
            <person name="Du Z.J."/>
        </authorList>
    </citation>
    <scope>NUCLEOTIDE SEQUENCE [LARGE SCALE GENOMIC DNA]</scope>
    <source>
        <strain evidence="2 3">FB218</strain>
    </source>
</reference>
<dbReference type="Proteomes" id="UP000708576">
    <property type="component" value="Unassembled WGS sequence"/>
</dbReference>
<dbReference type="EMBL" id="JAGUCO010000035">
    <property type="protein sequence ID" value="MBS2101028.1"/>
    <property type="molecule type" value="Genomic_DNA"/>
</dbReference>
<comment type="caution">
    <text evidence="2">The sequence shown here is derived from an EMBL/GenBank/DDBJ whole genome shotgun (WGS) entry which is preliminary data.</text>
</comment>
<proteinExistence type="predicted"/>
<feature type="transmembrane region" description="Helical" evidence="1">
    <location>
        <begin position="37"/>
        <end position="56"/>
    </location>
</feature>
<feature type="transmembrane region" description="Helical" evidence="1">
    <location>
        <begin position="7"/>
        <end position="25"/>
    </location>
</feature>
<keyword evidence="1" id="KW-0472">Membrane</keyword>
<protein>
    <recommendedName>
        <fullName evidence="4">DUF3098 domain-containing protein</fullName>
    </recommendedName>
</protein>
<gene>
    <name evidence="2" type="ORF">KEM10_22275</name>
</gene>